<organism evidence="3 4">
    <name type="scientific">Echinicola jeungdonensis</name>
    <dbReference type="NCBI Taxonomy" id="709343"/>
    <lineage>
        <taxon>Bacteria</taxon>
        <taxon>Pseudomonadati</taxon>
        <taxon>Bacteroidota</taxon>
        <taxon>Cytophagia</taxon>
        <taxon>Cytophagales</taxon>
        <taxon>Cyclobacteriaceae</taxon>
        <taxon>Echinicola</taxon>
    </lineage>
</organism>
<sequence length="363" mass="41404">MPNALQLKADYKKYTLDFKFDAGTSRGVLKTKDSYFIKVYRPEYPNVIGTGEAGPLPKLSMDDLPQIEEVLKDYIEKFSQQRIQWSEKGILEFARAFFDDQHPSIRFAFETALLDLYNGGQKKILENDFYQNNSPIPINGLIWMGDYGFMESQIEKKLSDGFSCIKMKIGAIHFEREFELLEKIRKRFTADDITLRVDANGAFPVEEAMGKLEKLAELDLHSIEQPIKAGQWKEMGHLCQKSPVPIALDEELIGVTTLEKRKQLLDNIHPPYIILKPTLLGGIGDTREWISLAEERGIGWWMTSALESNIGLNSIAQLTSSFQTKMPQGLGTGQLYHNNIPSPLKISKGEIFYDKNTQWGDWQ</sequence>
<dbReference type="SFLD" id="SFLDG00180">
    <property type="entry name" value="muconate_cycloisomerase"/>
    <property type="match status" value="1"/>
</dbReference>
<dbReference type="CDD" id="cd03320">
    <property type="entry name" value="OSBS"/>
    <property type="match status" value="1"/>
</dbReference>
<feature type="domain" description="Mandelate racemase/muconate lactonizing enzyme C-terminal" evidence="2">
    <location>
        <begin position="147"/>
        <end position="245"/>
    </location>
</feature>
<dbReference type="SMART" id="SM00922">
    <property type="entry name" value="MR_MLE"/>
    <property type="match status" value="1"/>
</dbReference>
<dbReference type="InterPro" id="IPR029017">
    <property type="entry name" value="Enolase-like_N"/>
</dbReference>
<dbReference type="InterPro" id="IPR013342">
    <property type="entry name" value="Mandelate_racemase_C"/>
</dbReference>
<dbReference type="InterPro" id="IPR036849">
    <property type="entry name" value="Enolase-like_C_sf"/>
</dbReference>
<evidence type="ECO:0000313" key="4">
    <source>
        <dbReference type="Proteomes" id="UP001589654"/>
    </source>
</evidence>
<dbReference type="Gene3D" id="3.30.390.10">
    <property type="entry name" value="Enolase-like, N-terminal domain"/>
    <property type="match status" value="1"/>
</dbReference>
<dbReference type="EMBL" id="JBHMEW010000058">
    <property type="protein sequence ID" value="MFB9212144.1"/>
    <property type="molecule type" value="Genomic_DNA"/>
</dbReference>
<keyword evidence="4" id="KW-1185">Reference proteome</keyword>
<evidence type="ECO:0000259" key="2">
    <source>
        <dbReference type="SMART" id="SM00922"/>
    </source>
</evidence>
<dbReference type="Gene3D" id="3.20.20.120">
    <property type="entry name" value="Enolase-like C-terminal domain"/>
    <property type="match status" value="1"/>
</dbReference>
<comment type="caution">
    <text evidence="3">The sequence shown here is derived from an EMBL/GenBank/DDBJ whole genome shotgun (WGS) entry which is preliminary data.</text>
</comment>
<proteinExistence type="predicted"/>
<dbReference type="InterPro" id="IPR029065">
    <property type="entry name" value="Enolase_C-like"/>
</dbReference>
<dbReference type="Proteomes" id="UP001589654">
    <property type="component" value="Unassembled WGS sequence"/>
</dbReference>
<dbReference type="SFLD" id="SFLDS00001">
    <property type="entry name" value="Enolase"/>
    <property type="match status" value="1"/>
</dbReference>
<dbReference type="Pfam" id="PF13378">
    <property type="entry name" value="MR_MLE_C"/>
    <property type="match status" value="1"/>
</dbReference>
<gene>
    <name evidence="3" type="ORF">ACFFUR_10020</name>
</gene>
<protein>
    <submittedName>
        <fullName evidence="3">O-succinylbenzoate synthase</fullName>
    </submittedName>
</protein>
<dbReference type="PANTHER" id="PTHR48073:SF2">
    <property type="entry name" value="O-SUCCINYLBENZOATE SYNTHASE"/>
    <property type="match status" value="1"/>
</dbReference>
<accession>A0ABV5J867</accession>
<evidence type="ECO:0000313" key="3">
    <source>
        <dbReference type="EMBL" id="MFB9212144.1"/>
    </source>
</evidence>
<reference evidence="3 4" key="1">
    <citation type="submission" date="2024-09" db="EMBL/GenBank/DDBJ databases">
        <authorList>
            <person name="Sun Q."/>
            <person name="Mori K."/>
        </authorList>
    </citation>
    <scope>NUCLEOTIDE SEQUENCE [LARGE SCALE GENOMIC DNA]</scope>
    <source>
        <strain evidence="3 4">CECT 7682</strain>
    </source>
</reference>
<dbReference type="SUPFAM" id="SSF54826">
    <property type="entry name" value="Enolase N-terminal domain-like"/>
    <property type="match status" value="1"/>
</dbReference>
<evidence type="ECO:0000256" key="1">
    <source>
        <dbReference type="ARBA" id="ARBA00022723"/>
    </source>
</evidence>
<dbReference type="PROSITE" id="PS00909">
    <property type="entry name" value="MR_MLE_2"/>
    <property type="match status" value="1"/>
</dbReference>
<dbReference type="RefSeq" id="WP_290249608.1">
    <property type="nucleotide sequence ID" value="NZ_JAUFQT010000002.1"/>
</dbReference>
<keyword evidence="1" id="KW-0479">Metal-binding</keyword>
<dbReference type="SFLD" id="SFLDF00009">
    <property type="entry name" value="o-succinylbenzoate_synthase"/>
    <property type="match status" value="1"/>
</dbReference>
<dbReference type="InterPro" id="IPR018110">
    <property type="entry name" value="Mandel_Rmase/mucon_lact_enz_CS"/>
</dbReference>
<name>A0ABV5J867_9BACT</name>
<dbReference type="PANTHER" id="PTHR48073">
    <property type="entry name" value="O-SUCCINYLBENZOATE SYNTHASE-RELATED"/>
    <property type="match status" value="1"/>
</dbReference>
<dbReference type="SUPFAM" id="SSF51604">
    <property type="entry name" value="Enolase C-terminal domain-like"/>
    <property type="match status" value="1"/>
</dbReference>